<dbReference type="Proteomes" id="UP000199103">
    <property type="component" value="Chromosome I"/>
</dbReference>
<dbReference type="STRING" id="630515.SAMN04489812_5659"/>
<dbReference type="AlphaFoldDB" id="A0A1H2A4E4"/>
<proteinExistence type="predicted"/>
<reference evidence="1 2" key="1">
    <citation type="submission" date="2016-10" db="EMBL/GenBank/DDBJ databases">
        <authorList>
            <person name="de Groot N.N."/>
        </authorList>
    </citation>
    <scope>NUCLEOTIDE SEQUENCE [LARGE SCALE GENOMIC DNA]</scope>
    <source>
        <strain evidence="1 2">DSM 21800</strain>
    </source>
</reference>
<dbReference type="RefSeq" id="WP_091530158.1">
    <property type="nucleotide sequence ID" value="NZ_LT629772.1"/>
</dbReference>
<dbReference type="EMBL" id="LT629772">
    <property type="protein sequence ID" value="SDT40825.1"/>
    <property type="molecule type" value="Genomic_DNA"/>
</dbReference>
<dbReference type="OrthoDB" id="4774987at2"/>
<protein>
    <submittedName>
        <fullName evidence="1">Uncharacterized protein</fullName>
    </submittedName>
</protein>
<keyword evidence="2" id="KW-1185">Reference proteome</keyword>
<name>A0A1H2A4E4_9ACTN</name>
<gene>
    <name evidence="1" type="ORF">SAMN04489812_5659</name>
</gene>
<evidence type="ECO:0000313" key="1">
    <source>
        <dbReference type="EMBL" id="SDT40825.1"/>
    </source>
</evidence>
<accession>A0A1H2A4E4</accession>
<sequence>MSFVNRQLEMLINDSGWVRNPVLAQMISDAGLPPINEQTLRYGFGRRRWFAAEEAIDELFRLFAAGRFSIDVGYGLLLVPDPKLLDTRSAMPADVRSYIFDGPSEDVVDERLSAGRIVTGDDPWTMVIGVRGQYGPAMGSYQEVVDAPAEEFTVLGQDTRAAMTRQLWGARVLQANNRWLPDAEGNERWTFTLFPGEGLTDGQAESGTILKGKVRFRLGKPDRGIASARVAPAVIIE</sequence>
<evidence type="ECO:0000313" key="2">
    <source>
        <dbReference type="Proteomes" id="UP000199103"/>
    </source>
</evidence>
<organism evidence="1 2">
    <name type="scientific">Microlunatus soli</name>
    <dbReference type="NCBI Taxonomy" id="630515"/>
    <lineage>
        <taxon>Bacteria</taxon>
        <taxon>Bacillati</taxon>
        <taxon>Actinomycetota</taxon>
        <taxon>Actinomycetes</taxon>
        <taxon>Propionibacteriales</taxon>
        <taxon>Propionibacteriaceae</taxon>
        <taxon>Microlunatus</taxon>
    </lineage>
</organism>